<dbReference type="RefSeq" id="WP_369332369.1">
    <property type="nucleotide sequence ID" value="NZ_JAULBC010000011.1"/>
</dbReference>
<dbReference type="SUPFAM" id="SSF54001">
    <property type="entry name" value="Cysteine proteinases"/>
    <property type="match status" value="1"/>
</dbReference>
<comment type="caution">
    <text evidence="2">The sequence shown here is derived from an EMBL/GenBank/DDBJ whole genome shotgun (WGS) entry which is preliminary data.</text>
</comment>
<evidence type="ECO:0000256" key="1">
    <source>
        <dbReference type="SAM" id="Phobius"/>
    </source>
</evidence>
<keyword evidence="1" id="KW-0472">Membrane</keyword>
<dbReference type="PANTHER" id="PTHR35532">
    <property type="entry name" value="SIMILAR TO POLYHYDROXYALKANOATE DEPOLYMERASE"/>
    <property type="match status" value="1"/>
</dbReference>
<proteinExistence type="predicted"/>
<evidence type="ECO:0000313" key="2">
    <source>
        <dbReference type="EMBL" id="MEX6690953.1"/>
    </source>
</evidence>
<dbReference type="SUPFAM" id="SSF49785">
    <property type="entry name" value="Galactose-binding domain-like"/>
    <property type="match status" value="1"/>
</dbReference>
<dbReference type="InterPro" id="IPR008979">
    <property type="entry name" value="Galactose-bd-like_sf"/>
</dbReference>
<keyword evidence="1" id="KW-1133">Transmembrane helix</keyword>
<keyword evidence="1" id="KW-0812">Transmembrane</keyword>
<accession>A0ABV3ZM87</accession>
<dbReference type="Gene3D" id="2.60.120.260">
    <property type="entry name" value="Galactose-binding domain-like"/>
    <property type="match status" value="2"/>
</dbReference>
<gene>
    <name evidence="2" type="ORF">QTN47_25820</name>
</gene>
<reference evidence="2 3" key="1">
    <citation type="submission" date="2023-07" db="EMBL/GenBank/DDBJ databases">
        <authorList>
            <person name="Lian W.-H."/>
        </authorList>
    </citation>
    <scope>NUCLEOTIDE SEQUENCE [LARGE SCALE GENOMIC DNA]</scope>
    <source>
        <strain evidence="2 3">SYSU DXS3180</strain>
    </source>
</reference>
<dbReference type="Proteomes" id="UP001560573">
    <property type="component" value="Unassembled WGS sequence"/>
</dbReference>
<keyword evidence="3" id="KW-1185">Reference proteome</keyword>
<protein>
    <submittedName>
        <fullName evidence="2">Discoidin domain-containing protein</fullName>
    </submittedName>
</protein>
<dbReference type="PANTHER" id="PTHR35532:SF5">
    <property type="entry name" value="CARBOHYDRATE-BINDING DOMAIN-CONTAINING PROTEIN"/>
    <property type="match status" value="1"/>
</dbReference>
<name>A0ABV3ZM87_9BACT</name>
<feature type="transmembrane region" description="Helical" evidence="1">
    <location>
        <begin position="24"/>
        <end position="42"/>
    </location>
</feature>
<dbReference type="InterPro" id="IPR038765">
    <property type="entry name" value="Papain-like_cys_pep_sf"/>
</dbReference>
<organism evidence="2 3">
    <name type="scientific">Danxiaibacter flavus</name>
    <dbReference type="NCBI Taxonomy" id="3049108"/>
    <lineage>
        <taxon>Bacteria</taxon>
        <taxon>Pseudomonadati</taxon>
        <taxon>Bacteroidota</taxon>
        <taxon>Chitinophagia</taxon>
        <taxon>Chitinophagales</taxon>
        <taxon>Chitinophagaceae</taxon>
        <taxon>Danxiaibacter</taxon>
    </lineage>
</organism>
<sequence length="676" mass="78549">MTSFYGKEKQKLFSKMILIKKREVLLIFSALFFILILIYLVSTNKESFHDEKLNFVLKKAGKNRSQLEQVLSHYNKLEDSLKLRAAIFLIKNMDGKYSEDDRAGGEYFELFKNWNNLLAIGIADKKQKFDSLVNLYNLTNPQKHLEDLKCIKANFLINNIDRAFEVKDLPWNKNLPFDIFCEEILPYRLDTEPLEYWRDSILSEYGKIIDSIKEIPNIDAVEACIIVNTKLIKEWESSFSITTLPSMNYSMLRAALTGTCKQRTALGIFTMRGLGIPVVQDFTLQWPNRSMGHEWNAVRDTNGRYIPFIATESNPREPHKPEQIMAKAYRRTFEIQPELLELTKLSENIPSIFENKCWIDVTSEYIKGIDLKIELKNTPTNLSLAYLCVFDNQKWTPIQFANIENNSVFFKNVGKGAVYLPAFFYNNKYYPANYPLLLSSDGRLSFLSPDMHSRKLVKLFRKHPLLMDAKYTKRMKGGRFEGANRSDFSDAELLHTILTHPPLYYQDIPVNFPKFFRYVRYLSPDSSRCNIAELEFWGQSGKELELMKGCIIGTPGSYLNDPSCTIDKAFDGNVLSFVDANQRNGAWVGLDLGKPRKINRIRYLPRNDDNTIAIGQLYEFFYWDFDGWVSLGKQIATKQVLEYRNVPCNSLLLLKNLSKGMEERIFTYKNGKQIWW</sequence>
<dbReference type="EMBL" id="JAULBC010000011">
    <property type="protein sequence ID" value="MEX6690953.1"/>
    <property type="molecule type" value="Genomic_DNA"/>
</dbReference>
<evidence type="ECO:0000313" key="3">
    <source>
        <dbReference type="Proteomes" id="UP001560573"/>
    </source>
</evidence>